<protein>
    <submittedName>
        <fullName evidence="2 3">Uncharacterized protein</fullName>
    </submittedName>
</protein>
<name>A0A072TI37_MEDTR</name>
<dbReference type="EnsemblPlants" id="KEH16588">
    <property type="protein sequence ID" value="KEH16588"/>
    <property type="gene ID" value="MTR_0139s0020"/>
</dbReference>
<dbReference type="HOGENOM" id="CLU_037066_0_0_1"/>
<proteinExistence type="predicted"/>
<dbReference type="EMBL" id="KL402864">
    <property type="protein sequence ID" value="KEH16588.1"/>
    <property type="molecule type" value="Genomic_DNA"/>
</dbReference>
<evidence type="ECO:0000256" key="1">
    <source>
        <dbReference type="SAM" id="Coils"/>
    </source>
</evidence>
<dbReference type="AlphaFoldDB" id="A0A072TI37"/>
<keyword evidence="1" id="KW-0175">Coiled coil</keyword>
<organism evidence="2 4">
    <name type="scientific">Medicago truncatula</name>
    <name type="common">Barrel medic</name>
    <name type="synonym">Medicago tribuloides</name>
    <dbReference type="NCBI Taxonomy" id="3880"/>
    <lineage>
        <taxon>Eukaryota</taxon>
        <taxon>Viridiplantae</taxon>
        <taxon>Streptophyta</taxon>
        <taxon>Embryophyta</taxon>
        <taxon>Tracheophyta</taxon>
        <taxon>Spermatophyta</taxon>
        <taxon>Magnoliopsida</taxon>
        <taxon>eudicotyledons</taxon>
        <taxon>Gunneridae</taxon>
        <taxon>Pentapetalae</taxon>
        <taxon>rosids</taxon>
        <taxon>fabids</taxon>
        <taxon>Fabales</taxon>
        <taxon>Fabaceae</taxon>
        <taxon>Papilionoideae</taxon>
        <taxon>50 kb inversion clade</taxon>
        <taxon>NPAAA clade</taxon>
        <taxon>Hologalegina</taxon>
        <taxon>IRL clade</taxon>
        <taxon>Trifolieae</taxon>
        <taxon>Medicago</taxon>
    </lineage>
</organism>
<keyword evidence="4" id="KW-1185">Reference proteome</keyword>
<dbReference type="Proteomes" id="UP000002051">
    <property type="component" value="Unassembled WGS sequence"/>
</dbReference>
<dbReference type="Gene3D" id="1.20.5.340">
    <property type="match status" value="1"/>
</dbReference>
<evidence type="ECO:0000313" key="3">
    <source>
        <dbReference type="EnsemblPlants" id="KEH16588"/>
    </source>
</evidence>
<gene>
    <name evidence="2" type="ORF">MTR_0139s0020</name>
</gene>
<evidence type="ECO:0000313" key="2">
    <source>
        <dbReference type="EMBL" id="KEH16588.1"/>
    </source>
</evidence>
<evidence type="ECO:0000313" key="4">
    <source>
        <dbReference type="Proteomes" id="UP000002051"/>
    </source>
</evidence>
<reference evidence="3" key="3">
    <citation type="submission" date="2015-06" db="UniProtKB">
        <authorList>
            <consortium name="EnsemblPlants"/>
        </authorList>
    </citation>
    <scope>IDENTIFICATION</scope>
    <source>
        <strain evidence="3">cv. Jemalong A17</strain>
    </source>
</reference>
<sequence>MVVIRECDERGRELPPSNPLDRQKLRLECLKHATRKNGLIDWEVYDSSYFSHMNFSDISSESDCSESDDSNCVLLYSTSGDSFGKEIVAISSSKMVRGKGIQLACQESDTECFSDDVQQYESVYNDQAKVKFFRSKLSVSSTKREEDIVLAPCPAGEKVCTMHPKGVKEIFHMYGAVLEEFGVASLEFKEYALLCWDQTIKERRRYGDPPIETWEEMKTMMRRRYAPSYHLREIQRKKVEKMKGEKILQRERESEKRKKEMMAIIDRGMADISKILEGNLLEKESLIGLEKSFLRVQGSKDSSVSVASVAGEVRFPLGWTANPLVVSGYNYQKMTPYKQGVVGFLDRTLHTDIRKLLNKEGDSEDLELYFLPMLPLSGKERRKYLEALKEKHASGEHIASDPVGVILRKGTKKRELVANVESAEGEKAGEKTLTVEADAAFEASFWHRDFNYRRYMENHIPFSAVDKDATFHGKFDELVQDAGTSALRTLLYIQSMEKKYEALEKEFQDSVKDVEKFKHKVTAFEERVEGLLKDKAALEKVVADAEKLKIDWQAKKSDLETQNRKLKDGLNKSQAEVEDEKMALAGFFEDGFQRAKSQALHFYPDLDLSSLNSLKIVQDGELVDEP</sequence>
<feature type="coiled-coil region" evidence="1">
    <location>
        <begin position="493"/>
        <end position="576"/>
    </location>
</feature>
<accession>A0A072TI37</accession>
<reference evidence="2 4" key="1">
    <citation type="journal article" date="2011" name="Nature">
        <title>The Medicago genome provides insight into the evolution of rhizobial symbioses.</title>
        <authorList>
            <person name="Young N.D."/>
            <person name="Debelle F."/>
            <person name="Oldroyd G.E."/>
            <person name="Geurts R."/>
            <person name="Cannon S.B."/>
            <person name="Udvardi M.K."/>
            <person name="Benedito V.A."/>
            <person name="Mayer K.F."/>
            <person name="Gouzy J."/>
            <person name="Schoof H."/>
            <person name="Van de Peer Y."/>
            <person name="Proost S."/>
            <person name="Cook D.R."/>
            <person name="Meyers B.C."/>
            <person name="Spannagl M."/>
            <person name="Cheung F."/>
            <person name="De Mita S."/>
            <person name="Krishnakumar V."/>
            <person name="Gundlach H."/>
            <person name="Zhou S."/>
            <person name="Mudge J."/>
            <person name="Bharti A.K."/>
            <person name="Murray J.D."/>
            <person name="Naoumkina M.A."/>
            <person name="Rosen B."/>
            <person name="Silverstein K.A."/>
            <person name="Tang H."/>
            <person name="Rombauts S."/>
            <person name="Zhao P.X."/>
            <person name="Zhou P."/>
            <person name="Barbe V."/>
            <person name="Bardou P."/>
            <person name="Bechner M."/>
            <person name="Bellec A."/>
            <person name="Berger A."/>
            <person name="Berges H."/>
            <person name="Bidwell S."/>
            <person name="Bisseling T."/>
            <person name="Choisne N."/>
            <person name="Couloux A."/>
            <person name="Denny R."/>
            <person name="Deshpande S."/>
            <person name="Dai X."/>
            <person name="Doyle J.J."/>
            <person name="Dudez A.M."/>
            <person name="Farmer A.D."/>
            <person name="Fouteau S."/>
            <person name="Franken C."/>
            <person name="Gibelin C."/>
            <person name="Gish J."/>
            <person name="Goldstein S."/>
            <person name="Gonzalez A.J."/>
            <person name="Green P.J."/>
            <person name="Hallab A."/>
            <person name="Hartog M."/>
            <person name="Hua A."/>
            <person name="Humphray S.J."/>
            <person name="Jeong D.H."/>
            <person name="Jing Y."/>
            <person name="Jocker A."/>
            <person name="Kenton S.M."/>
            <person name="Kim D.J."/>
            <person name="Klee K."/>
            <person name="Lai H."/>
            <person name="Lang C."/>
            <person name="Lin S."/>
            <person name="Macmil S.L."/>
            <person name="Magdelenat G."/>
            <person name="Matthews L."/>
            <person name="McCorrison J."/>
            <person name="Monaghan E.L."/>
            <person name="Mun J.H."/>
            <person name="Najar F.Z."/>
            <person name="Nicholson C."/>
            <person name="Noirot C."/>
            <person name="O'Bleness M."/>
            <person name="Paule C.R."/>
            <person name="Poulain J."/>
            <person name="Prion F."/>
            <person name="Qin B."/>
            <person name="Qu C."/>
            <person name="Retzel E.F."/>
            <person name="Riddle C."/>
            <person name="Sallet E."/>
            <person name="Samain S."/>
            <person name="Samson N."/>
            <person name="Sanders I."/>
            <person name="Saurat O."/>
            <person name="Scarpelli C."/>
            <person name="Schiex T."/>
            <person name="Segurens B."/>
            <person name="Severin A.J."/>
            <person name="Sherrier D.J."/>
            <person name="Shi R."/>
            <person name="Sims S."/>
            <person name="Singer S.R."/>
            <person name="Sinharoy S."/>
            <person name="Sterck L."/>
            <person name="Viollet A."/>
            <person name="Wang B.B."/>
            <person name="Wang K."/>
            <person name="Wang M."/>
            <person name="Wang X."/>
            <person name="Warfsmann J."/>
            <person name="Weissenbach J."/>
            <person name="White D.D."/>
            <person name="White J.D."/>
            <person name="Wiley G.B."/>
            <person name="Wincker P."/>
            <person name="Xing Y."/>
            <person name="Yang L."/>
            <person name="Yao Z."/>
            <person name="Ying F."/>
            <person name="Zhai J."/>
            <person name="Zhou L."/>
            <person name="Zuber A."/>
            <person name="Denarie J."/>
            <person name="Dixon R.A."/>
            <person name="May G.D."/>
            <person name="Schwartz D.C."/>
            <person name="Rogers J."/>
            <person name="Quetier F."/>
            <person name="Town C.D."/>
            <person name="Roe B.A."/>
        </authorList>
    </citation>
    <scope>NUCLEOTIDE SEQUENCE [LARGE SCALE GENOMIC DNA]</scope>
    <source>
        <strain evidence="2">A17</strain>
        <strain evidence="3 4">cv. Jemalong A17</strain>
    </source>
</reference>
<dbReference type="SUPFAM" id="SSF90257">
    <property type="entry name" value="Myosin rod fragments"/>
    <property type="match status" value="1"/>
</dbReference>
<reference evidence="2 4" key="2">
    <citation type="journal article" date="2014" name="BMC Genomics">
        <title>An improved genome release (version Mt4.0) for the model legume Medicago truncatula.</title>
        <authorList>
            <person name="Tang H."/>
            <person name="Krishnakumar V."/>
            <person name="Bidwell S."/>
            <person name="Rosen B."/>
            <person name="Chan A."/>
            <person name="Zhou S."/>
            <person name="Gentzbittel L."/>
            <person name="Childs K.L."/>
            <person name="Yandell M."/>
            <person name="Gundlach H."/>
            <person name="Mayer K.F."/>
            <person name="Schwartz D.C."/>
            <person name="Town C.D."/>
        </authorList>
    </citation>
    <scope>GENOME REANNOTATION</scope>
    <source>
        <strain evidence="2">A17</strain>
        <strain evidence="3 4">cv. Jemalong A17</strain>
    </source>
</reference>